<sequence length="289" mass="31381">MSEELKTIESHDLTEVLRSSLYPGASQESVKMVLAYCAAAGLDVMQKPVHIVPMWDSKARANRDVVMPGINMYRVNAARSGQLAGISEPDFGPDVTETIDGVAVTYPAWCRVTVRRAMASGQIAEFTAVERWRENYATKGRDSSAPNAMWAKRPYAQLAKCAQAQALRMAFPESCGQPTAEEMAGKDLHAEGVIFDAETGEVIKSRGAPEQLPEYPADKFEASLGKWRDLVASGKRTPGAIIATVCSSYRMTAEQARIVNALADAVVESSDKPAKDDEWLSDFDNGGAE</sequence>
<feature type="compositionally biased region" description="Basic and acidic residues" evidence="1">
    <location>
        <begin position="269"/>
        <end position="278"/>
    </location>
</feature>
<dbReference type="OrthoDB" id="8909920at2"/>
<comment type="caution">
    <text evidence="2">The sequence shown here is derived from an EMBL/GenBank/DDBJ whole genome shotgun (WGS) entry which is preliminary data.</text>
</comment>
<evidence type="ECO:0000256" key="1">
    <source>
        <dbReference type="SAM" id="MobiDB-lite"/>
    </source>
</evidence>
<dbReference type="InterPro" id="IPR010183">
    <property type="entry name" value="Phage_lambda_Bet"/>
</dbReference>
<dbReference type="RefSeq" id="WP_135282911.1">
    <property type="nucleotide sequence ID" value="NZ_SRIO01000035.1"/>
</dbReference>
<dbReference type="GO" id="GO:0006310">
    <property type="term" value="P:DNA recombination"/>
    <property type="evidence" value="ECO:0007669"/>
    <property type="project" value="InterPro"/>
</dbReference>
<accession>A0A4Z0F6I9</accession>
<gene>
    <name evidence="2" type="primary">bet</name>
    <name evidence="2" type="ORF">E4680_13310</name>
</gene>
<dbReference type="NCBIfam" id="TIGR01913">
    <property type="entry name" value="bet_lambda"/>
    <property type="match status" value="1"/>
</dbReference>
<dbReference type="GO" id="GO:0003677">
    <property type="term" value="F:DNA binding"/>
    <property type="evidence" value="ECO:0007669"/>
    <property type="project" value="InterPro"/>
</dbReference>
<name>A0A4Z0F6I9_9GAMM</name>
<dbReference type="InterPro" id="IPR018330">
    <property type="entry name" value="RecT_fam"/>
</dbReference>
<dbReference type="Pfam" id="PF03837">
    <property type="entry name" value="RecT"/>
    <property type="match status" value="1"/>
</dbReference>
<dbReference type="AlphaFoldDB" id="A0A4Z0F6I9"/>
<dbReference type="Proteomes" id="UP000297890">
    <property type="component" value="Unassembled WGS sequence"/>
</dbReference>
<evidence type="ECO:0000313" key="3">
    <source>
        <dbReference type="Proteomes" id="UP000297890"/>
    </source>
</evidence>
<keyword evidence="3" id="KW-1185">Reference proteome</keyword>
<feature type="region of interest" description="Disordered" evidence="1">
    <location>
        <begin position="269"/>
        <end position="289"/>
    </location>
</feature>
<evidence type="ECO:0000313" key="2">
    <source>
        <dbReference type="EMBL" id="TFZ81219.1"/>
    </source>
</evidence>
<proteinExistence type="predicted"/>
<protein>
    <submittedName>
        <fullName evidence="2">Phage recombination protein Bet</fullName>
    </submittedName>
</protein>
<reference evidence="2 3" key="1">
    <citation type="journal article" date="2019" name="ISME J.">
        <title>Candidatus Macondimonas diazotrophica, a novel gammaproteobacterial genus dominating crude-oil-contaminated coastal sediments.</title>
        <authorList>
            <person name="Karthikeyan S."/>
            <person name="Konstantinidis K."/>
        </authorList>
    </citation>
    <scope>NUCLEOTIDE SEQUENCE [LARGE SCALE GENOMIC DNA]</scope>
    <source>
        <strain evidence="2 3">KTK01</strain>
    </source>
</reference>
<organism evidence="2 3">
    <name type="scientific">Candidatus Macondimonas diazotrophica</name>
    <dbReference type="NCBI Taxonomy" id="2305248"/>
    <lineage>
        <taxon>Bacteria</taxon>
        <taxon>Pseudomonadati</taxon>
        <taxon>Pseudomonadota</taxon>
        <taxon>Gammaproteobacteria</taxon>
        <taxon>Chromatiales</taxon>
        <taxon>Ectothiorhodospiraceae</taxon>
        <taxon>Candidatus Macondimonas</taxon>
    </lineage>
</organism>
<dbReference type="EMBL" id="SRIO01000035">
    <property type="protein sequence ID" value="TFZ81219.1"/>
    <property type="molecule type" value="Genomic_DNA"/>
</dbReference>